<feature type="domain" description="Carrier" evidence="1">
    <location>
        <begin position="1"/>
        <end position="80"/>
    </location>
</feature>
<dbReference type="Gene3D" id="1.10.1200.10">
    <property type="entry name" value="ACP-like"/>
    <property type="match status" value="1"/>
</dbReference>
<dbReference type="Proteomes" id="UP000599312">
    <property type="component" value="Unassembled WGS sequence"/>
</dbReference>
<proteinExistence type="predicted"/>
<dbReference type="Pfam" id="PF00550">
    <property type="entry name" value="PP-binding"/>
    <property type="match status" value="1"/>
</dbReference>
<evidence type="ECO:0000259" key="1">
    <source>
        <dbReference type="PROSITE" id="PS50075"/>
    </source>
</evidence>
<keyword evidence="3" id="KW-1185">Reference proteome</keyword>
<dbReference type="AlphaFoldDB" id="A0A931FS88"/>
<reference evidence="2" key="1">
    <citation type="submission" date="2020-11" db="EMBL/GenBank/DDBJ databases">
        <authorList>
            <person name="Kim M.K."/>
        </authorList>
    </citation>
    <scope>NUCLEOTIDE SEQUENCE</scope>
    <source>
        <strain evidence="2">BT350</strain>
    </source>
</reference>
<protein>
    <submittedName>
        <fullName evidence="2">Acyl carrier protein</fullName>
    </submittedName>
</protein>
<dbReference type="InterPro" id="IPR009081">
    <property type="entry name" value="PP-bd_ACP"/>
</dbReference>
<gene>
    <name evidence="2" type="ORF">I2H38_08815</name>
</gene>
<comment type="caution">
    <text evidence="2">The sequence shown here is derived from an EMBL/GenBank/DDBJ whole genome shotgun (WGS) entry which is preliminary data.</text>
</comment>
<sequence>MMSPDIHAIIEQELKLIAPDIDLAAIDPKHDLREECDIDSMDFLSLVTALHRRLGVDVPERDYPKLITLDGATEYLRRKLAEL</sequence>
<dbReference type="EMBL" id="JADQDO010000003">
    <property type="protein sequence ID" value="MBF9233481.1"/>
    <property type="molecule type" value="Genomic_DNA"/>
</dbReference>
<dbReference type="InterPro" id="IPR036736">
    <property type="entry name" value="ACP-like_sf"/>
</dbReference>
<name>A0A931FS88_9HYPH</name>
<organism evidence="2 3">
    <name type="scientific">Microvirga alba</name>
    <dbReference type="NCBI Taxonomy" id="2791025"/>
    <lineage>
        <taxon>Bacteria</taxon>
        <taxon>Pseudomonadati</taxon>
        <taxon>Pseudomonadota</taxon>
        <taxon>Alphaproteobacteria</taxon>
        <taxon>Hyphomicrobiales</taxon>
        <taxon>Methylobacteriaceae</taxon>
        <taxon>Microvirga</taxon>
    </lineage>
</organism>
<evidence type="ECO:0000313" key="2">
    <source>
        <dbReference type="EMBL" id="MBF9233481.1"/>
    </source>
</evidence>
<dbReference type="SUPFAM" id="SSF47336">
    <property type="entry name" value="ACP-like"/>
    <property type="match status" value="1"/>
</dbReference>
<accession>A0A931FS88</accession>
<evidence type="ECO:0000313" key="3">
    <source>
        <dbReference type="Proteomes" id="UP000599312"/>
    </source>
</evidence>
<dbReference type="PROSITE" id="PS50075">
    <property type="entry name" value="CARRIER"/>
    <property type="match status" value="1"/>
</dbReference>